<keyword evidence="3" id="KW-1185">Reference proteome</keyword>
<feature type="region of interest" description="Disordered" evidence="1">
    <location>
        <begin position="26"/>
        <end position="45"/>
    </location>
</feature>
<reference evidence="2" key="1">
    <citation type="submission" date="2019-05" db="EMBL/GenBank/DDBJ databases">
        <title>Annotation for the trematode Fasciolopsis buski.</title>
        <authorList>
            <person name="Choi Y.-J."/>
        </authorList>
    </citation>
    <scope>NUCLEOTIDE SEQUENCE</scope>
    <source>
        <strain evidence="2">HT</strain>
        <tissue evidence="2">Whole worm</tissue>
    </source>
</reference>
<feature type="region of interest" description="Disordered" evidence="1">
    <location>
        <begin position="103"/>
        <end position="176"/>
    </location>
</feature>
<dbReference type="OrthoDB" id="6323731at2759"/>
<feature type="compositionally biased region" description="Basic and acidic residues" evidence="1">
    <location>
        <begin position="209"/>
        <end position="274"/>
    </location>
</feature>
<accession>A0A8E0VI95</accession>
<proteinExistence type="predicted"/>
<dbReference type="EMBL" id="LUCM01007519">
    <property type="protein sequence ID" value="KAA0189801.1"/>
    <property type="molecule type" value="Genomic_DNA"/>
</dbReference>
<feature type="region of interest" description="Disordered" evidence="1">
    <location>
        <begin position="195"/>
        <end position="280"/>
    </location>
</feature>
<feature type="compositionally biased region" description="Polar residues" evidence="1">
    <location>
        <begin position="115"/>
        <end position="128"/>
    </location>
</feature>
<organism evidence="2 3">
    <name type="scientific">Fasciolopsis buskii</name>
    <dbReference type="NCBI Taxonomy" id="27845"/>
    <lineage>
        <taxon>Eukaryota</taxon>
        <taxon>Metazoa</taxon>
        <taxon>Spiralia</taxon>
        <taxon>Lophotrochozoa</taxon>
        <taxon>Platyhelminthes</taxon>
        <taxon>Trematoda</taxon>
        <taxon>Digenea</taxon>
        <taxon>Plagiorchiida</taxon>
        <taxon>Echinostomata</taxon>
        <taxon>Echinostomatoidea</taxon>
        <taxon>Fasciolidae</taxon>
        <taxon>Fasciolopsis</taxon>
    </lineage>
</organism>
<feature type="region of interest" description="Disordered" evidence="1">
    <location>
        <begin position="388"/>
        <end position="419"/>
    </location>
</feature>
<comment type="caution">
    <text evidence="2">The sequence shown here is derived from an EMBL/GenBank/DDBJ whole genome shotgun (WGS) entry which is preliminary data.</text>
</comment>
<dbReference type="Proteomes" id="UP000728185">
    <property type="component" value="Unassembled WGS sequence"/>
</dbReference>
<dbReference type="AlphaFoldDB" id="A0A8E0VI95"/>
<evidence type="ECO:0000313" key="3">
    <source>
        <dbReference type="Proteomes" id="UP000728185"/>
    </source>
</evidence>
<protein>
    <submittedName>
        <fullName evidence="2">Uncharacterized protein</fullName>
    </submittedName>
</protein>
<evidence type="ECO:0000256" key="1">
    <source>
        <dbReference type="SAM" id="MobiDB-lite"/>
    </source>
</evidence>
<sequence length="474" mass="53986">MVEAANGEKTDAKDEIKVNQITYQMRERDRSESVRNVARDSMSLQSEEEKEQCIISSLNQDEIKDNEIPIVFKQDSIYQNKTNLVINGYDANTFVRMGTNAGAISENDERPDYMKQNQKQAENMTEIASESAKWKWNEDAGIRRTSDNDRRESEDREQKENKQQINYDQKQPEETENLEETIAEDYDAFEMVRDSEKGDTFSSCIAEPMEPKSKGKHEQEESETKRSKEEQRQQKETDKKRKEEEKINENKPKIEEYRKEKKEQETWQATREEDQTQGWWLHGSIAGYGTEELGAERGDEGVEDQFSGRRDLDESGHVDGGAFGVSEYAVGDESERIVREDDQFQSRMPESEDVLHATASGEVEHVLSSAMSGEGEFGWRGDRSGVGYGTEELGAERGDEGIEDQFSGRRDLDESGTRDGGAFGVSEYAVGDEFRGVLSAKDDSGSVAYARIRGVLRCGQHLARLSTCWFCDVW</sequence>
<name>A0A8E0VI95_9TREM</name>
<feature type="compositionally biased region" description="Basic and acidic residues" evidence="1">
    <location>
        <begin position="132"/>
        <end position="162"/>
    </location>
</feature>
<feature type="compositionally biased region" description="Basic and acidic residues" evidence="1">
    <location>
        <begin position="333"/>
        <end position="350"/>
    </location>
</feature>
<evidence type="ECO:0000313" key="2">
    <source>
        <dbReference type="EMBL" id="KAA0189801.1"/>
    </source>
</evidence>
<feature type="region of interest" description="Disordered" evidence="1">
    <location>
        <begin position="296"/>
        <end position="350"/>
    </location>
</feature>
<gene>
    <name evidence="2" type="ORF">FBUS_03063</name>
</gene>
<feature type="compositionally biased region" description="Basic and acidic residues" evidence="1">
    <location>
        <begin position="394"/>
        <end position="417"/>
    </location>
</feature>
<feature type="compositionally biased region" description="Basic and acidic residues" evidence="1">
    <location>
        <begin position="296"/>
        <end position="317"/>
    </location>
</feature>